<dbReference type="EMBL" id="JARQWQ010000094">
    <property type="protein sequence ID" value="KAK2551733.1"/>
    <property type="molecule type" value="Genomic_DNA"/>
</dbReference>
<dbReference type="SUPFAM" id="SSF48726">
    <property type="entry name" value="Immunoglobulin"/>
    <property type="match status" value="1"/>
</dbReference>
<feature type="non-terminal residue" evidence="2">
    <location>
        <position position="667"/>
    </location>
</feature>
<feature type="non-terminal residue" evidence="2">
    <location>
        <position position="1"/>
    </location>
</feature>
<reference evidence="2" key="2">
    <citation type="journal article" date="2023" name="Science">
        <title>Genomic signatures of disease resistance in endangered staghorn corals.</title>
        <authorList>
            <person name="Vollmer S.V."/>
            <person name="Selwyn J.D."/>
            <person name="Despard B.A."/>
            <person name="Roesel C.L."/>
        </authorList>
    </citation>
    <scope>NUCLEOTIDE SEQUENCE</scope>
    <source>
        <strain evidence="2">K2</strain>
    </source>
</reference>
<dbReference type="InterPro" id="IPR036179">
    <property type="entry name" value="Ig-like_dom_sf"/>
</dbReference>
<protein>
    <submittedName>
        <fullName evidence="2">Coagulation factor V</fullName>
    </submittedName>
</protein>
<dbReference type="PANTHER" id="PTHR24543:SF291">
    <property type="entry name" value="SMOKE ALARM, ISOFORM D"/>
    <property type="match status" value="1"/>
</dbReference>
<accession>A0AAD9UVR5</accession>
<evidence type="ECO:0000259" key="1">
    <source>
        <dbReference type="PROSITE" id="PS50022"/>
    </source>
</evidence>
<name>A0AAD9UVR5_ACRCE</name>
<sequence>RSSRDTREFFRLDMQKVYAVSRIVFLGGMHNNGKCHRKESDRSIELRYSLDDVIWGLYGTYGFRPGLTIYYEEEYQCIGILDIMPTIFAKILNIYELGRGGHNCCDAPLGMESKRIKDSQLKVSSFNPSGLTMRASRARLHVFGGWCTKSIENSEWSGRKYFVPKEYLEIDLLTEKFIDGFATQGHADINNPRWVTGYVVHYSDSVQDKLEKKLLEIPQIIVQQRVDPTIDGGMPLWGKPAVVYASGPVASIGVMILGIRDYLFLEPRSFLPDRLWTLYYLGFTQRDPDYDSAYRKCAKLAQAKGYDHLLLWSDHCFSSYSMPANLQIKYRPEKRLRTWPEESYRTFSLPYFIKGLIKDTQRQTSLLYALETYSDDDLFKFFRSRGRFRAYDKAYYGDYFAPLHVLEIDKMELQDLGTYKVTVKHLKSGAWSEKMIELRHEEEPRISLPETFGACLHTPTEMQLTLQDDNFRDPNKWSITWYHVKESRRAPRTRTLLSKGTTTLRVERPTLKMSGDAFEVDVKNQYGFARGISRISPHLAAKDFSDTLEVKIDNDKTLTKVNWYHNGTLIERNAEGFAFPGEKHGALSLRKKLKLTRMSFTAGGTYRVVAVGKYCQFEKTIQVQVVINPRLVVNPHAVYMRVYEGFAEIKMDVTVKGGVPKPEVSIV</sequence>
<organism evidence="2 3">
    <name type="scientific">Acropora cervicornis</name>
    <name type="common">Staghorn coral</name>
    <dbReference type="NCBI Taxonomy" id="6130"/>
    <lineage>
        <taxon>Eukaryota</taxon>
        <taxon>Metazoa</taxon>
        <taxon>Cnidaria</taxon>
        <taxon>Anthozoa</taxon>
        <taxon>Hexacorallia</taxon>
        <taxon>Scleractinia</taxon>
        <taxon>Astrocoeniina</taxon>
        <taxon>Acroporidae</taxon>
        <taxon>Acropora</taxon>
    </lineage>
</organism>
<dbReference type="Proteomes" id="UP001249851">
    <property type="component" value="Unassembled WGS sequence"/>
</dbReference>
<gene>
    <name evidence="2" type="ORF">P5673_027335</name>
</gene>
<feature type="domain" description="F5/8 type C" evidence="1">
    <location>
        <begin position="104"/>
        <end position="205"/>
    </location>
</feature>
<dbReference type="PANTHER" id="PTHR24543">
    <property type="entry name" value="MULTICOPPER OXIDASE-RELATED"/>
    <property type="match status" value="1"/>
</dbReference>
<dbReference type="AlphaFoldDB" id="A0AAD9UVR5"/>
<evidence type="ECO:0000313" key="2">
    <source>
        <dbReference type="EMBL" id="KAK2551733.1"/>
    </source>
</evidence>
<dbReference type="PROSITE" id="PS50022">
    <property type="entry name" value="FA58C_3"/>
    <property type="match status" value="1"/>
</dbReference>
<comment type="caution">
    <text evidence="2">The sequence shown here is derived from an EMBL/GenBank/DDBJ whole genome shotgun (WGS) entry which is preliminary data.</text>
</comment>
<proteinExistence type="predicted"/>
<dbReference type="InterPro" id="IPR008979">
    <property type="entry name" value="Galactose-bd-like_sf"/>
</dbReference>
<evidence type="ECO:0000313" key="3">
    <source>
        <dbReference type="Proteomes" id="UP001249851"/>
    </source>
</evidence>
<dbReference type="SUPFAM" id="SSF49785">
    <property type="entry name" value="Galactose-binding domain-like"/>
    <property type="match status" value="1"/>
</dbReference>
<dbReference type="InterPro" id="IPR000421">
    <property type="entry name" value="FA58C"/>
</dbReference>
<reference evidence="2" key="1">
    <citation type="journal article" date="2023" name="G3 (Bethesda)">
        <title>Whole genome assembly and annotation of the endangered Caribbean coral Acropora cervicornis.</title>
        <authorList>
            <person name="Selwyn J.D."/>
            <person name="Vollmer S.V."/>
        </authorList>
    </citation>
    <scope>NUCLEOTIDE SEQUENCE</scope>
    <source>
        <strain evidence="2">K2</strain>
    </source>
</reference>
<keyword evidence="3" id="KW-1185">Reference proteome</keyword>
<dbReference type="Gene3D" id="2.60.120.260">
    <property type="entry name" value="Galactose-binding domain-like"/>
    <property type="match status" value="1"/>
</dbReference>